<dbReference type="Proteomes" id="UP000063789">
    <property type="component" value="Chromosome"/>
</dbReference>
<evidence type="ECO:0000256" key="3">
    <source>
        <dbReference type="SAM" id="SignalP"/>
    </source>
</evidence>
<dbReference type="EMBL" id="CP011853">
    <property type="protein sequence ID" value="ALG84807.1"/>
    <property type="molecule type" value="Genomic_DNA"/>
</dbReference>
<evidence type="ECO:0000256" key="2">
    <source>
        <dbReference type="SAM" id="MobiDB-lite"/>
    </source>
</evidence>
<evidence type="ECO:0000313" key="4">
    <source>
        <dbReference type="EMBL" id="ALG84807.1"/>
    </source>
</evidence>
<dbReference type="RefSeq" id="WP_062392801.1">
    <property type="nucleotide sequence ID" value="NZ_CP011853.1"/>
</dbReference>
<dbReference type="Pfam" id="PF04203">
    <property type="entry name" value="Sortase"/>
    <property type="match status" value="1"/>
</dbReference>
<dbReference type="CDD" id="cd05829">
    <property type="entry name" value="Sortase_F"/>
    <property type="match status" value="1"/>
</dbReference>
<keyword evidence="1" id="KW-0378">Hydrolase</keyword>
<protein>
    <submittedName>
        <fullName evidence="4">Peptidase C60</fullName>
    </submittedName>
</protein>
<dbReference type="InterPro" id="IPR005754">
    <property type="entry name" value="Sortase"/>
</dbReference>
<sequence>MRRLIRILCTLAAVAALVATAACGTEEATPSTSSTQAQENLRPPVSAVSHDPSTPKSVVIDGASAPTVSVATDAAGTLLPPTDIAKLGWWVDSALPGSGAGTIVVAGHVDDLKQGTGYAARFAKLTAGDTVTVDTADGAKHTYRVTRVVDAQKEGKGADAVPFDELNRLDGPETLALVTCGGPFIGPPLGYRDNIVVFATPA</sequence>
<dbReference type="AlphaFoldDB" id="A0A0N7FUM9"/>
<dbReference type="OrthoDB" id="525039at2"/>
<feature type="chain" id="PRO_5038419321" evidence="3">
    <location>
        <begin position="22"/>
        <end position="202"/>
    </location>
</feature>
<keyword evidence="5" id="KW-1185">Reference proteome</keyword>
<evidence type="ECO:0000256" key="1">
    <source>
        <dbReference type="ARBA" id="ARBA00022801"/>
    </source>
</evidence>
<dbReference type="KEGG" id="goq:ACH46_10220"/>
<dbReference type="InterPro" id="IPR023365">
    <property type="entry name" value="Sortase_dom-sf"/>
</dbReference>
<dbReference type="GO" id="GO:0016787">
    <property type="term" value="F:hydrolase activity"/>
    <property type="evidence" value="ECO:0007669"/>
    <property type="project" value="UniProtKB-KW"/>
</dbReference>
<reference evidence="5" key="1">
    <citation type="submission" date="2015-06" db="EMBL/GenBank/DDBJ databases">
        <title>Complete genome sequence and metabolic analysis of phthalate degradation pathway in Gordonia sp. QH-11.</title>
        <authorList>
            <person name="Jin D."/>
            <person name="Kong X."/>
            <person name="Bai Z."/>
        </authorList>
    </citation>
    <scope>NUCLEOTIDE SEQUENCE [LARGE SCALE GENOMIC DNA]</scope>
    <source>
        <strain evidence="5">QH-11</strain>
    </source>
</reference>
<feature type="compositionally biased region" description="Polar residues" evidence="2">
    <location>
        <begin position="28"/>
        <end position="39"/>
    </location>
</feature>
<proteinExistence type="predicted"/>
<organism evidence="4 5">
    <name type="scientific">Gordonia phthalatica</name>
    <dbReference type="NCBI Taxonomy" id="1136941"/>
    <lineage>
        <taxon>Bacteria</taxon>
        <taxon>Bacillati</taxon>
        <taxon>Actinomycetota</taxon>
        <taxon>Actinomycetes</taxon>
        <taxon>Mycobacteriales</taxon>
        <taxon>Gordoniaceae</taxon>
        <taxon>Gordonia</taxon>
    </lineage>
</organism>
<gene>
    <name evidence="4" type="ORF">ACH46_10220</name>
</gene>
<name>A0A0N7FUM9_9ACTN</name>
<dbReference type="PROSITE" id="PS51257">
    <property type="entry name" value="PROKAR_LIPOPROTEIN"/>
    <property type="match status" value="1"/>
</dbReference>
<feature type="region of interest" description="Disordered" evidence="2">
    <location>
        <begin position="27"/>
        <end position="55"/>
    </location>
</feature>
<dbReference type="SUPFAM" id="SSF63817">
    <property type="entry name" value="Sortase"/>
    <property type="match status" value="1"/>
</dbReference>
<dbReference type="Gene3D" id="2.40.260.10">
    <property type="entry name" value="Sortase"/>
    <property type="match status" value="1"/>
</dbReference>
<keyword evidence="3" id="KW-0732">Signal</keyword>
<feature type="signal peptide" evidence="3">
    <location>
        <begin position="1"/>
        <end position="21"/>
    </location>
</feature>
<reference evidence="4 5" key="2">
    <citation type="journal article" date="2017" name="Int. J. Syst. Evol. Microbiol.">
        <title>Gordonia phthalatica sp. nov., a di-n-butyl phthalate-degrading bacterium isolated from activated sludge.</title>
        <authorList>
            <person name="Jin D."/>
            <person name="Kong X."/>
            <person name="Jia M."/>
            <person name="Yu X."/>
            <person name="Wang X."/>
            <person name="Zhuang X."/>
            <person name="Deng Y."/>
            <person name="Bai Z."/>
        </authorList>
    </citation>
    <scope>NUCLEOTIDE SEQUENCE [LARGE SCALE GENOMIC DNA]</scope>
    <source>
        <strain evidence="4 5">QH-11</strain>
    </source>
</reference>
<evidence type="ECO:0000313" key="5">
    <source>
        <dbReference type="Proteomes" id="UP000063789"/>
    </source>
</evidence>
<dbReference type="PATRIC" id="fig|1136941.3.peg.2075"/>
<dbReference type="InterPro" id="IPR042001">
    <property type="entry name" value="Sortase_F"/>
</dbReference>
<accession>A0A0N7FUM9</accession>